<dbReference type="SUPFAM" id="SSF47459">
    <property type="entry name" value="HLH, helix-loop-helix DNA-binding domain"/>
    <property type="match status" value="1"/>
</dbReference>
<dbReference type="Proteomes" id="UP000612746">
    <property type="component" value="Unassembled WGS sequence"/>
</dbReference>
<feature type="compositionally biased region" description="Basic residues" evidence="2">
    <location>
        <begin position="170"/>
        <end position="179"/>
    </location>
</feature>
<dbReference type="OrthoDB" id="5344169at2759"/>
<comment type="caution">
    <text evidence="4">The sequence shown here is derived from an EMBL/GenBank/DDBJ whole genome shotgun (WGS) entry which is preliminary data.</text>
</comment>
<feature type="compositionally biased region" description="Polar residues" evidence="2">
    <location>
        <begin position="203"/>
        <end position="214"/>
    </location>
</feature>
<keyword evidence="1" id="KW-0175">Coiled coil</keyword>
<feature type="compositionally biased region" description="Basic and acidic residues" evidence="2">
    <location>
        <begin position="327"/>
        <end position="357"/>
    </location>
</feature>
<gene>
    <name evidence="4" type="ORF">INT44_001142</name>
</gene>
<dbReference type="GO" id="GO:0046983">
    <property type="term" value="F:protein dimerization activity"/>
    <property type="evidence" value="ECO:0007669"/>
    <property type="project" value="InterPro"/>
</dbReference>
<evidence type="ECO:0000313" key="4">
    <source>
        <dbReference type="EMBL" id="KAG2188389.1"/>
    </source>
</evidence>
<accession>A0A8H7QAR3</accession>
<dbReference type="EMBL" id="JAEPRA010000002">
    <property type="protein sequence ID" value="KAG2188389.1"/>
    <property type="molecule type" value="Genomic_DNA"/>
</dbReference>
<protein>
    <recommendedName>
        <fullName evidence="3">BHLH domain-containing protein</fullName>
    </recommendedName>
</protein>
<evidence type="ECO:0000256" key="2">
    <source>
        <dbReference type="SAM" id="MobiDB-lite"/>
    </source>
</evidence>
<evidence type="ECO:0000259" key="3">
    <source>
        <dbReference type="PROSITE" id="PS50888"/>
    </source>
</evidence>
<feature type="region of interest" description="Disordered" evidence="2">
    <location>
        <begin position="327"/>
        <end position="389"/>
    </location>
</feature>
<organism evidence="4 5">
    <name type="scientific">Umbelopsis vinacea</name>
    <dbReference type="NCBI Taxonomy" id="44442"/>
    <lineage>
        <taxon>Eukaryota</taxon>
        <taxon>Fungi</taxon>
        <taxon>Fungi incertae sedis</taxon>
        <taxon>Mucoromycota</taxon>
        <taxon>Mucoromycotina</taxon>
        <taxon>Umbelopsidomycetes</taxon>
        <taxon>Umbelopsidales</taxon>
        <taxon>Umbelopsidaceae</taxon>
        <taxon>Umbelopsis</taxon>
    </lineage>
</organism>
<feature type="compositionally biased region" description="Polar residues" evidence="2">
    <location>
        <begin position="121"/>
        <end position="131"/>
    </location>
</feature>
<reference evidence="4" key="1">
    <citation type="submission" date="2020-12" db="EMBL/GenBank/DDBJ databases">
        <title>Metabolic potential, ecology and presence of endohyphal bacteria is reflected in genomic diversity of Mucoromycotina.</title>
        <authorList>
            <person name="Muszewska A."/>
            <person name="Okrasinska A."/>
            <person name="Steczkiewicz K."/>
            <person name="Drgas O."/>
            <person name="Orlowska M."/>
            <person name="Perlinska-Lenart U."/>
            <person name="Aleksandrzak-Piekarczyk T."/>
            <person name="Szatraj K."/>
            <person name="Zielenkiewicz U."/>
            <person name="Pilsyk S."/>
            <person name="Malc E."/>
            <person name="Mieczkowski P."/>
            <person name="Kruszewska J.S."/>
            <person name="Biernat P."/>
            <person name="Pawlowska J."/>
        </authorList>
    </citation>
    <scope>NUCLEOTIDE SEQUENCE</scope>
    <source>
        <strain evidence="4">WA0000051536</strain>
    </source>
</reference>
<dbReference type="SMART" id="SM00353">
    <property type="entry name" value="HLH"/>
    <property type="match status" value="1"/>
</dbReference>
<dbReference type="Pfam" id="PF00010">
    <property type="entry name" value="HLH"/>
    <property type="match status" value="1"/>
</dbReference>
<feature type="coiled-coil region" evidence="1">
    <location>
        <begin position="64"/>
        <end position="91"/>
    </location>
</feature>
<dbReference type="AlphaFoldDB" id="A0A8H7QAR3"/>
<name>A0A8H7QAR3_9FUNG</name>
<feature type="compositionally biased region" description="Polar residues" evidence="2">
    <location>
        <begin position="105"/>
        <end position="114"/>
    </location>
</feature>
<proteinExistence type="predicted"/>
<dbReference type="InterPro" id="IPR011598">
    <property type="entry name" value="bHLH_dom"/>
</dbReference>
<dbReference type="InterPro" id="IPR036638">
    <property type="entry name" value="HLH_DNA-bd_sf"/>
</dbReference>
<keyword evidence="5" id="KW-1185">Reference proteome</keyword>
<sequence length="425" mass="47129">MLTPLMSPAMTPSFHGGQQPDNTHMMSRETHFSPLASPAMMPQNDATNSMRQADQVQEYMTISNESMQEHYQRLEEAKMALEEQLWKLKSKQPPVYNNPRKRPSPNVSTTSQAPSPIPTDSMVNTFSTVTKSPRMDPTNMQQESQQQRMSPATPASLMKMSISPTPRAANGKKTKKRTGSKTPIAPVSAMLPPQIPSPSLQPTASSPGVRQLHSTPPGLKPRLNSVSASPRTLKPLLTSPTMTPTFGTASNEEAARILAAKSNYQNLREGKTAALGINFSPGIHSGIEIRRSAHKAAEQKRRDNLKEWFDRLRVELEDGYFDTLEHMQEEREQSRERKTEDSKTATHTPKTESDNADHSAIQGTGDSEKSPDDEGSVGSGTSGAKQPMSKVLLLQYSYEYIVKLKGELRERDDKINDLESTMSKR</sequence>
<evidence type="ECO:0000256" key="1">
    <source>
        <dbReference type="SAM" id="Coils"/>
    </source>
</evidence>
<dbReference type="Gene3D" id="4.10.280.10">
    <property type="entry name" value="Helix-loop-helix DNA-binding domain"/>
    <property type="match status" value="1"/>
</dbReference>
<dbReference type="PROSITE" id="PS50888">
    <property type="entry name" value="BHLH"/>
    <property type="match status" value="1"/>
</dbReference>
<feature type="compositionally biased region" description="Polar residues" evidence="2">
    <location>
        <begin position="138"/>
        <end position="150"/>
    </location>
</feature>
<feature type="region of interest" description="Disordered" evidence="2">
    <location>
        <begin position="91"/>
        <end position="226"/>
    </location>
</feature>
<feature type="region of interest" description="Disordered" evidence="2">
    <location>
        <begin position="1"/>
        <end position="25"/>
    </location>
</feature>
<evidence type="ECO:0000313" key="5">
    <source>
        <dbReference type="Proteomes" id="UP000612746"/>
    </source>
</evidence>
<feature type="domain" description="BHLH" evidence="3">
    <location>
        <begin position="289"/>
        <end position="404"/>
    </location>
</feature>